<dbReference type="PROSITE" id="PS00330">
    <property type="entry name" value="HEMOLYSIN_CALCIUM"/>
    <property type="match status" value="5"/>
</dbReference>
<evidence type="ECO:0000313" key="7">
    <source>
        <dbReference type="Proteomes" id="UP000075787"/>
    </source>
</evidence>
<evidence type="ECO:0000259" key="5">
    <source>
        <dbReference type="Pfam" id="PF08548"/>
    </source>
</evidence>
<comment type="subcellular location">
    <subcellularLocation>
        <location evidence="2">Secreted</location>
    </subcellularLocation>
</comment>
<dbReference type="PANTHER" id="PTHR38340">
    <property type="entry name" value="S-LAYER PROTEIN"/>
    <property type="match status" value="1"/>
</dbReference>
<gene>
    <name evidence="6" type="ORF">AUP44_21965</name>
</gene>
<protein>
    <recommendedName>
        <fullName evidence="5">Peptidase M10 serralysin C-terminal domain-containing protein</fullName>
    </recommendedName>
</protein>
<dbReference type="Pfam" id="PF00353">
    <property type="entry name" value="HemolysinCabind"/>
    <property type="match status" value="3"/>
</dbReference>
<organism evidence="6 7">
    <name type="scientific">Tistrella mobilis</name>
    <dbReference type="NCBI Taxonomy" id="171437"/>
    <lineage>
        <taxon>Bacteria</taxon>
        <taxon>Pseudomonadati</taxon>
        <taxon>Pseudomonadota</taxon>
        <taxon>Alphaproteobacteria</taxon>
        <taxon>Geminicoccales</taxon>
        <taxon>Geminicoccaceae</taxon>
        <taxon>Tistrella</taxon>
    </lineage>
</organism>
<dbReference type="SUPFAM" id="SSF51120">
    <property type="entry name" value="beta-Roll"/>
    <property type="match status" value="4"/>
</dbReference>
<evidence type="ECO:0000313" key="6">
    <source>
        <dbReference type="EMBL" id="KYO56437.1"/>
    </source>
</evidence>
<dbReference type="InterPro" id="IPR001343">
    <property type="entry name" value="Hemolysn_Ca-bd"/>
</dbReference>
<dbReference type="InterPro" id="IPR013858">
    <property type="entry name" value="Peptidase_M10B_C"/>
</dbReference>
<evidence type="ECO:0000256" key="2">
    <source>
        <dbReference type="ARBA" id="ARBA00004613"/>
    </source>
</evidence>
<evidence type="ECO:0000256" key="4">
    <source>
        <dbReference type="ARBA" id="ARBA00022737"/>
    </source>
</evidence>
<dbReference type="GO" id="GO:0005509">
    <property type="term" value="F:calcium ion binding"/>
    <property type="evidence" value="ECO:0007669"/>
    <property type="project" value="InterPro"/>
</dbReference>
<dbReference type="InterPro" id="IPR050557">
    <property type="entry name" value="RTX_toxin/Mannuronan_C5-epim"/>
</dbReference>
<dbReference type="PRINTS" id="PR00313">
    <property type="entry name" value="CABNDNGRPT"/>
</dbReference>
<comment type="caution">
    <text evidence="6">The sequence shown here is derived from an EMBL/GenBank/DDBJ whole genome shotgun (WGS) entry which is preliminary data.</text>
</comment>
<keyword evidence="4" id="KW-0677">Repeat</keyword>
<dbReference type="Gene3D" id="2.150.10.10">
    <property type="entry name" value="Serralysin-like metalloprotease, C-terminal"/>
    <property type="match status" value="3"/>
</dbReference>
<dbReference type="GO" id="GO:0005615">
    <property type="term" value="C:extracellular space"/>
    <property type="evidence" value="ECO:0007669"/>
    <property type="project" value="InterPro"/>
</dbReference>
<comment type="cofactor">
    <cofactor evidence="1">
        <name>Ca(2+)</name>
        <dbReference type="ChEBI" id="CHEBI:29108"/>
    </cofactor>
</comment>
<feature type="domain" description="Peptidase M10 serralysin C-terminal" evidence="5">
    <location>
        <begin position="488"/>
        <end position="602"/>
    </location>
</feature>
<dbReference type="GeneID" id="97239713"/>
<keyword evidence="3" id="KW-0964">Secreted</keyword>
<evidence type="ECO:0000256" key="3">
    <source>
        <dbReference type="ARBA" id="ARBA00022525"/>
    </source>
</evidence>
<proteinExistence type="predicted"/>
<dbReference type="Pfam" id="PF08548">
    <property type="entry name" value="Peptidase_M10_C"/>
    <property type="match status" value="1"/>
</dbReference>
<name>A0A162LR96_9PROT</name>
<accession>A0A162LR96</accession>
<dbReference type="AlphaFoldDB" id="A0A162LR96"/>
<dbReference type="RefSeq" id="WP_062761856.1">
    <property type="nucleotide sequence ID" value="NZ_CP121043.1"/>
</dbReference>
<dbReference type="EMBL" id="LPZR01000044">
    <property type="protein sequence ID" value="KYO56437.1"/>
    <property type="molecule type" value="Genomic_DNA"/>
</dbReference>
<evidence type="ECO:0000256" key="1">
    <source>
        <dbReference type="ARBA" id="ARBA00001913"/>
    </source>
</evidence>
<dbReference type="InterPro" id="IPR011049">
    <property type="entry name" value="Serralysin-like_metalloprot_C"/>
</dbReference>
<dbReference type="OrthoDB" id="5485153at2"/>
<dbReference type="PANTHER" id="PTHR38340:SF1">
    <property type="entry name" value="S-LAYER PROTEIN"/>
    <property type="match status" value="1"/>
</dbReference>
<reference evidence="6 7" key="1">
    <citation type="submission" date="2015-12" db="EMBL/GenBank/DDBJ databases">
        <title>Genome sequence of Tistrella mobilis MCCC 1A02139.</title>
        <authorList>
            <person name="Lu L."/>
            <person name="Lai Q."/>
            <person name="Shao Z."/>
            <person name="Qian P."/>
        </authorList>
    </citation>
    <scope>NUCLEOTIDE SEQUENCE [LARGE SCALE GENOMIC DNA]</scope>
    <source>
        <strain evidence="6 7">MCCC 1A02139</strain>
    </source>
</reference>
<dbReference type="Proteomes" id="UP000075787">
    <property type="component" value="Unassembled WGS sequence"/>
</dbReference>
<sequence>MADTTTNMLQPDPPVDWVIHSGDADAPLGLSTTVALGPDGDLATDSWAVLAGLFQAHRAVAVTAAGQVLADAGATADEIATVQAVLNADAALGSTLDRLILAPFLQAAAAASQGGGGTGALDGLLSGFSAADDMIGVVAAQTAASVELPASLATGDEAEAALRAALVRGLSGSVVQYVVDPATENLRIHVDDATRTGGATLPLAADMVGPALVFGSRLDDDLAGGDSFDLLAGGTGADHLAGGAGNDILAGGRGADLLEGGDGFDLIAYSGSDAAVQIDLSAATASGGDAAGDVFSGIEGVTGSAFGDALTGDAQAQILAGLGGDDLLIGGGGADLLDGGAGTDTVSYATAASAVRADLKVGRGLLGEADGDVLVSIETLVGSGFDDILQGNAAVNLLSGGDGDDVLRGRGGGDELDGGAGFDIVSYTDATDGVTVDLAFRRGTRGDAAGDQLVGIEAVHGSEQGDVLYGGGVAERLNGFDGADILCGRGGADLLIGGAGGDRFVFRAVSDSTLGKSDHVVDFNRNDGDRLDLSVIDAQPGVPGDQAFSFVGTAGYSGAGGEVRIALAGSGWMVFADVDGDGRSDMSIAVGGTTALAASDFLL</sequence>
<dbReference type="InterPro" id="IPR018511">
    <property type="entry name" value="Hemolysin-typ_Ca-bd_CS"/>
</dbReference>